<dbReference type="SUPFAM" id="SSF56219">
    <property type="entry name" value="DNase I-like"/>
    <property type="match status" value="1"/>
</dbReference>
<reference evidence="2 3" key="1">
    <citation type="journal article" date="2021" name="Elife">
        <title>Chloroplast acquisition without the gene transfer in kleptoplastic sea slugs, Plakobranchus ocellatus.</title>
        <authorList>
            <person name="Maeda T."/>
            <person name="Takahashi S."/>
            <person name="Yoshida T."/>
            <person name="Shimamura S."/>
            <person name="Takaki Y."/>
            <person name="Nagai Y."/>
            <person name="Toyoda A."/>
            <person name="Suzuki Y."/>
            <person name="Arimoto A."/>
            <person name="Ishii H."/>
            <person name="Satoh N."/>
            <person name="Nishiyama T."/>
            <person name="Hasebe M."/>
            <person name="Maruyama T."/>
            <person name="Minagawa J."/>
            <person name="Obokata J."/>
            <person name="Shigenobu S."/>
        </authorList>
    </citation>
    <scope>NUCLEOTIDE SEQUENCE [LARGE SCALE GENOMIC DNA]</scope>
</reference>
<comment type="caution">
    <text evidence="2">The sequence shown here is derived from an EMBL/GenBank/DDBJ whole genome shotgun (WGS) entry which is preliminary data.</text>
</comment>
<name>A0AAV4EVQ0_9GAST</name>
<organism evidence="2 3">
    <name type="scientific">Elysia marginata</name>
    <dbReference type="NCBI Taxonomy" id="1093978"/>
    <lineage>
        <taxon>Eukaryota</taxon>
        <taxon>Metazoa</taxon>
        <taxon>Spiralia</taxon>
        <taxon>Lophotrochozoa</taxon>
        <taxon>Mollusca</taxon>
        <taxon>Gastropoda</taxon>
        <taxon>Heterobranchia</taxon>
        <taxon>Euthyneura</taxon>
        <taxon>Panpulmonata</taxon>
        <taxon>Sacoglossa</taxon>
        <taxon>Placobranchoidea</taxon>
        <taxon>Plakobranchidae</taxon>
        <taxon>Elysia</taxon>
    </lineage>
</organism>
<protein>
    <submittedName>
        <fullName evidence="2">Craniofacial development protein 2-like</fullName>
    </submittedName>
</protein>
<dbReference type="EMBL" id="BMAT01007451">
    <property type="protein sequence ID" value="GFR64675.1"/>
    <property type="molecule type" value="Genomic_DNA"/>
</dbReference>
<evidence type="ECO:0000313" key="3">
    <source>
        <dbReference type="Proteomes" id="UP000762676"/>
    </source>
</evidence>
<keyword evidence="3" id="KW-1185">Reference proteome</keyword>
<dbReference type="Proteomes" id="UP000762676">
    <property type="component" value="Unassembled WGS sequence"/>
</dbReference>
<proteinExistence type="predicted"/>
<gene>
    <name evidence="2" type="ORF">ElyMa_003638000</name>
</gene>
<dbReference type="InterPro" id="IPR036691">
    <property type="entry name" value="Endo/exonu/phosph_ase_sf"/>
</dbReference>
<dbReference type="AlphaFoldDB" id="A0AAV4EVQ0"/>
<sequence length="161" mass="17971">MGNLNAQVGDNNRGDERTMGQHGCGSINNNDERLVEFCAANDLVNGGTLFKHPAIHKLTWYSPYGHNKNQIDHIAINGNWRGSMLDVRVTSELLNSYVPNRSLRPMNENLLAIPTTNLKLGEIAFSVGGPMIWNNLESHVRKSPTMAAFMKSLRQKCLRDP</sequence>
<evidence type="ECO:0000256" key="1">
    <source>
        <dbReference type="SAM" id="MobiDB-lite"/>
    </source>
</evidence>
<evidence type="ECO:0000313" key="2">
    <source>
        <dbReference type="EMBL" id="GFR64675.1"/>
    </source>
</evidence>
<accession>A0AAV4EVQ0</accession>
<dbReference type="Gene3D" id="3.60.10.10">
    <property type="entry name" value="Endonuclease/exonuclease/phosphatase"/>
    <property type="match status" value="1"/>
</dbReference>
<feature type="compositionally biased region" description="Polar residues" evidence="1">
    <location>
        <begin position="1"/>
        <end position="10"/>
    </location>
</feature>
<feature type="region of interest" description="Disordered" evidence="1">
    <location>
        <begin position="1"/>
        <end position="21"/>
    </location>
</feature>